<dbReference type="EMBL" id="JACCBM010000001">
    <property type="protein sequence ID" value="NYD72278.1"/>
    <property type="molecule type" value="Genomic_DNA"/>
</dbReference>
<dbReference type="Proteomes" id="UP000549913">
    <property type="component" value="Unassembled WGS sequence"/>
</dbReference>
<evidence type="ECO:0000313" key="2">
    <source>
        <dbReference type="EMBL" id="NYD72278.1"/>
    </source>
</evidence>
<dbReference type="RefSeq" id="WP_173184083.1">
    <property type="nucleotide sequence ID" value="NZ_BSEW01000002.1"/>
</dbReference>
<evidence type="ECO:0000256" key="1">
    <source>
        <dbReference type="SAM" id="Phobius"/>
    </source>
</evidence>
<accession>A0A852STC6</accession>
<keyword evidence="1" id="KW-0472">Membrane</keyword>
<protein>
    <submittedName>
        <fullName evidence="2">Uncharacterized protein</fullName>
    </submittedName>
</protein>
<proteinExistence type="predicted"/>
<feature type="transmembrane region" description="Helical" evidence="1">
    <location>
        <begin position="33"/>
        <end position="52"/>
    </location>
</feature>
<name>A0A852STC6_9MICO</name>
<keyword evidence="1" id="KW-0812">Transmembrane</keyword>
<organism evidence="2 3">
    <name type="scientific">Herbiconiux flava</name>
    <dbReference type="NCBI Taxonomy" id="881268"/>
    <lineage>
        <taxon>Bacteria</taxon>
        <taxon>Bacillati</taxon>
        <taxon>Actinomycetota</taxon>
        <taxon>Actinomycetes</taxon>
        <taxon>Micrococcales</taxon>
        <taxon>Microbacteriaceae</taxon>
        <taxon>Herbiconiux</taxon>
    </lineage>
</organism>
<keyword evidence="1" id="KW-1133">Transmembrane helix</keyword>
<evidence type="ECO:0000313" key="3">
    <source>
        <dbReference type="Proteomes" id="UP000549913"/>
    </source>
</evidence>
<sequence length="64" mass="7190">MRKFILNSSIISSIIGGFSVIQTTRKGPRDWRLILMWLSWGITLALAVGSVLQSDEDARELEGR</sequence>
<comment type="caution">
    <text evidence="2">The sequence shown here is derived from an EMBL/GenBank/DDBJ whole genome shotgun (WGS) entry which is preliminary data.</text>
</comment>
<dbReference type="AlphaFoldDB" id="A0A852STC6"/>
<keyword evidence="3" id="KW-1185">Reference proteome</keyword>
<reference evidence="2 3" key="1">
    <citation type="submission" date="2020-07" db="EMBL/GenBank/DDBJ databases">
        <title>Sequencing the genomes of 1000 actinobacteria strains.</title>
        <authorList>
            <person name="Klenk H.-P."/>
        </authorList>
    </citation>
    <scope>NUCLEOTIDE SEQUENCE [LARGE SCALE GENOMIC DNA]</scope>
    <source>
        <strain evidence="2 3">DSM 26474</strain>
    </source>
</reference>
<gene>
    <name evidence="2" type="ORF">BJ984_003436</name>
</gene>